<dbReference type="AlphaFoldDB" id="A0A3S5AWS2"/>
<evidence type="ECO:0000313" key="1">
    <source>
        <dbReference type="EMBL" id="VEL27266.1"/>
    </source>
</evidence>
<comment type="caution">
    <text evidence="1">The sequence shown here is derived from an EMBL/GenBank/DDBJ whole genome shotgun (WGS) entry which is preliminary data.</text>
</comment>
<organism evidence="1 2">
    <name type="scientific">Protopolystoma xenopodis</name>
    <dbReference type="NCBI Taxonomy" id="117903"/>
    <lineage>
        <taxon>Eukaryota</taxon>
        <taxon>Metazoa</taxon>
        <taxon>Spiralia</taxon>
        <taxon>Lophotrochozoa</taxon>
        <taxon>Platyhelminthes</taxon>
        <taxon>Monogenea</taxon>
        <taxon>Polyopisthocotylea</taxon>
        <taxon>Polystomatidea</taxon>
        <taxon>Polystomatidae</taxon>
        <taxon>Protopolystoma</taxon>
    </lineage>
</organism>
<dbReference type="Proteomes" id="UP000784294">
    <property type="component" value="Unassembled WGS sequence"/>
</dbReference>
<accession>A0A3S5AWS2</accession>
<gene>
    <name evidence="1" type="ORF">PXEA_LOCUS20706</name>
</gene>
<sequence>MACGFEAFYKLAGSADFIDRGLNITNLNSLTGVQGVCDRAAYRLADGFPDSKEPVNVLMLPCTRQPIALVVPSVSAANDNLIFTTAKITSTAEVDYKIVMEYQIYL</sequence>
<dbReference type="EMBL" id="CAAALY010086011">
    <property type="protein sequence ID" value="VEL27266.1"/>
    <property type="molecule type" value="Genomic_DNA"/>
</dbReference>
<protein>
    <submittedName>
        <fullName evidence="1">Uncharacterized protein</fullName>
    </submittedName>
</protein>
<reference evidence="1" key="1">
    <citation type="submission" date="2018-11" db="EMBL/GenBank/DDBJ databases">
        <authorList>
            <consortium name="Pathogen Informatics"/>
        </authorList>
    </citation>
    <scope>NUCLEOTIDE SEQUENCE</scope>
</reference>
<keyword evidence="2" id="KW-1185">Reference proteome</keyword>
<evidence type="ECO:0000313" key="2">
    <source>
        <dbReference type="Proteomes" id="UP000784294"/>
    </source>
</evidence>
<proteinExistence type="predicted"/>
<name>A0A3S5AWS2_9PLAT</name>